<dbReference type="EMBL" id="DXHV01000014">
    <property type="protein sequence ID" value="HIV99773.1"/>
    <property type="molecule type" value="Genomic_DNA"/>
</dbReference>
<name>A0A9D1PVY8_9BACT</name>
<keyword evidence="1" id="KW-1133">Transmembrane helix</keyword>
<proteinExistence type="predicted"/>
<sequence>MQSAVRYGSPLFYPTLGILASMELILAFSAFGFIVIEPVSLTFMHLPVLAGALALGPRGGLLLGGIFGLTSMWKASVTATAYADIVFSPLLSGQPLASLVLSTGTRMLFGLCAGVFFLLALRCRHFRKAAVVAAAIGANCVHKILVYGCMLLFFPGTGITPDTIAARILAPGSFLDMALSALVMLSVLRLVASQELHRIGADLKFQALCRSASPLRSLFWRVLIIALFFVLALGSWSHFFGRTQMVLRMDDIALSAAGMDRFWQVGLQFLVTIIALFVVASILLFWGERYLVSMSYQARRDMMTGLYNRMTFVRLM</sequence>
<dbReference type="Gene3D" id="1.10.1760.20">
    <property type="match status" value="1"/>
</dbReference>
<evidence type="ECO:0000313" key="3">
    <source>
        <dbReference type="Proteomes" id="UP000886752"/>
    </source>
</evidence>
<dbReference type="AlphaFoldDB" id="A0A9D1PVY8"/>
<protein>
    <submittedName>
        <fullName evidence="2">Uncharacterized protein</fullName>
    </submittedName>
</protein>
<feature type="transmembrane region" description="Helical" evidence="1">
    <location>
        <begin position="174"/>
        <end position="192"/>
    </location>
</feature>
<feature type="transmembrane region" description="Helical" evidence="1">
    <location>
        <begin position="12"/>
        <end position="36"/>
    </location>
</feature>
<organism evidence="2 3">
    <name type="scientific">Candidatus Desulfovibrio intestinipullorum</name>
    <dbReference type="NCBI Taxonomy" id="2838536"/>
    <lineage>
        <taxon>Bacteria</taxon>
        <taxon>Pseudomonadati</taxon>
        <taxon>Thermodesulfobacteriota</taxon>
        <taxon>Desulfovibrionia</taxon>
        <taxon>Desulfovibrionales</taxon>
        <taxon>Desulfovibrionaceae</taxon>
        <taxon>Desulfovibrio</taxon>
    </lineage>
</organism>
<dbReference type="GO" id="GO:0022857">
    <property type="term" value="F:transmembrane transporter activity"/>
    <property type="evidence" value="ECO:0007669"/>
    <property type="project" value="InterPro"/>
</dbReference>
<dbReference type="Proteomes" id="UP000886752">
    <property type="component" value="Unassembled WGS sequence"/>
</dbReference>
<accession>A0A9D1PVY8</accession>
<keyword evidence="1" id="KW-0472">Membrane</keyword>
<feature type="non-terminal residue" evidence="2">
    <location>
        <position position="316"/>
    </location>
</feature>
<comment type="caution">
    <text evidence="2">The sequence shown here is derived from an EMBL/GenBank/DDBJ whole genome shotgun (WGS) entry which is preliminary data.</text>
</comment>
<reference evidence="2" key="1">
    <citation type="journal article" date="2021" name="PeerJ">
        <title>Extensive microbial diversity within the chicken gut microbiome revealed by metagenomics and culture.</title>
        <authorList>
            <person name="Gilroy R."/>
            <person name="Ravi A."/>
            <person name="Getino M."/>
            <person name="Pursley I."/>
            <person name="Horton D.L."/>
            <person name="Alikhan N.F."/>
            <person name="Baker D."/>
            <person name="Gharbi K."/>
            <person name="Hall N."/>
            <person name="Watson M."/>
            <person name="Adriaenssens E.M."/>
            <person name="Foster-Nyarko E."/>
            <person name="Jarju S."/>
            <person name="Secka A."/>
            <person name="Antonio M."/>
            <person name="Oren A."/>
            <person name="Chaudhuri R.R."/>
            <person name="La Ragione R."/>
            <person name="Hildebrand F."/>
            <person name="Pallen M.J."/>
        </authorList>
    </citation>
    <scope>NUCLEOTIDE SEQUENCE</scope>
    <source>
        <strain evidence="2">ChiHecec2B26-446</strain>
    </source>
</reference>
<evidence type="ECO:0000256" key="1">
    <source>
        <dbReference type="SAM" id="Phobius"/>
    </source>
</evidence>
<feature type="transmembrane region" description="Helical" evidence="1">
    <location>
        <begin position="261"/>
        <end position="286"/>
    </location>
</feature>
<feature type="transmembrane region" description="Helical" evidence="1">
    <location>
        <begin position="131"/>
        <end position="154"/>
    </location>
</feature>
<gene>
    <name evidence="2" type="ORF">H9894_01065</name>
</gene>
<keyword evidence="1" id="KW-0812">Transmembrane</keyword>
<evidence type="ECO:0000313" key="2">
    <source>
        <dbReference type="EMBL" id="HIV99773.1"/>
    </source>
</evidence>
<feature type="transmembrane region" description="Helical" evidence="1">
    <location>
        <begin position="218"/>
        <end position="241"/>
    </location>
</feature>
<reference evidence="2" key="2">
    <citation type="submission" date="2021-04" db="EMBL/GenBank/DDBJ databases">
        <authorList>
            <person name="Gilroy R."/>
        </authorList>
    </citation>
    <scope>NUCLEOTIDE SEQUENCE</scope>
    <source>
        <strain evidence="2">ChiHecec2B26-446</strain>
    </source>
</reference>
<feature type="transmembrane region" description="Helical" evidence="1">
    <location>
        <begin position="96"/>
        <end position="119"/>
    </location>
</feature>